<sequence>MFHIRECFESDQGFCLDHWYPKKDRSEALLKMKNYLIRVMNHIPSSYTPIGTKSCIARSTQMNISNESISSFPSLNLEESDVSMFMESFFPSNLRTFTSEEFIRDEHPECLTDFYQALKILKVNLKCFIIALYKLQKKNVQLRCQAHSVILATLY</sequence>
<dbReference type="VEuPathDB" id="AmoebaDB:FDP41_002493"/>
<dbReference type="VEuPathDB" id="AmoebaDB:NfTy_041260"/>
<proteinExistence type="predicted"/>
<protein>
    <submittedName>
        <fullName evidence="1">Uncharacterized protein</fullName>
    </submittedName>
</protein>
<reference evidence="1 2" key="1">
    <citation type="journal article" date="2019" name="Sci. Rep.">
        <title>Nanopore sequencing improves the draft genome of the human pathogenic amoeba Naegleria fowleri.</title>
        <authorList>
            <person name="Liechti N."/>
            <person name="Schurch N."/>
            <person name="Bruggmann R."/>
            <person name="Wittwer M."/>
        </authorList>
    </citation>
    <scope>NUCLEOTIDE SEQUENCE [LARGE SCALE GENOMIC DNA]</scope>
    <source>
        <strain evidence="1 2">ATCC 30894</strain>
    </source>
</reference>
<dbReference type="RefSeq" id="XP_044563386.1">
    <property type="nucleotide sequence ID" value="XM_044705693.1"/>
</dbReference>
<name>A0A6A5BKZ2_NAEFO</name>
<organism evidence="1 2">
    <name type="scientific">Naegleria fowleri</name>
    <name type="common">Brain eating amoeba</name>
    <dbReference type="NCBI Taxonomy" id="5763"/>
    <lineage>
        <taxon>Eukaryota</taxon>
        <taxon>Discoba</taxon>
        <taxon>Heterolobosea</taxon>
        <taxon>Tetramitia</taxon>
        <taxon>Eutetramitia</taxon>
        <taxon>Vahlkampfiidae</taxon>
        <taxon>Naegleria</taxon>
    </lineage>
</organism>
<dbReference type="Proteomes" id="UP000444721">
    <property type="component" value="Unassembled WGS sequence"/>
</dbReference>
<evidence type="ECO:0000313" key="2">
    <source>
        <dbReference type="Proteomes" id="UP000444721"/>
    </source>
</evidence>
<dbReference type="EMBL" id="VFQX01000029">
    <property type="protein sequence ID" value="KAF0978673.1"/>
    <property type="molecule type" value="Genomic_DNA"/>
</dbReference>
<gene>
    <name evidence="1" type="ORF">FDP41_002493</name>
</gene>
<evidence type="ECO:0000313" key="1">
    <source>
        <dbReference type="EMBL" id="KAF0978673.1"/>
    </source>
</evidence>
<keyword evidence="2" id="KW-1185">Reference proteome</keyword>
<dbReference type="AlphaFoldDB" id="A0A6A5BKZ2"/>
<comment type="caution">
    <text evidence="1">The sequence shown here is derived from an EMBL/GenBank/DDBJ whole genome shotgun (WGS) entry which is preliminary data.</text>
</comment>
<accession>A0A6A5BKZ2</accession>
<dbReference type="GeneID" id="68109711"/>